<dbReference type="EMBL" id="PCVO01000059">
    <property type="protein sequence ID" value="PIQ74924.1"/>
    <property type="molecule type" value="Genomic_DNA"/>
</dbReference>
<dbReference type="AlphaFoldDB" id="A0A2H0KU29"/>
<evidence type="ECO:0000259" key="1">
    <source>
        <dbReference type="PROSITE" id="PS50990"/>
    </source>
</evidence>
<comment type="caution">
    <text evidence="2">The sequence shown here is derived from an EMBL/GenBank/DDBJ whole genome shotgun (WGS) entry which is preliminary data.</text>
</comment>
<sequence>MIKLKIFEQTKTGYCGPAALRAILNFYGLKISEQALGKKSKTSAKEGTSPENLIAAVKSLGWHGFWKENGTLADIRYFLKQGKPVLVDWFSLYGEHYEGHYSVIIDMDNQYIFLADPEIGRMRKILAEAFKKVWFDFEGPHIKNAKRLYFEWMFVPSPCKLKYKIKGNYF</sequence>
<organism evidence="2 3">
    <name type="scientific">Candidatus Portnoybacteria bacterium CG11_big_fil_rev_8_21_14_0_20_40_15</name>
    <dbReference type="NCBI Taxonomy" id="1974817"/>
    <lineage>
        <taxon>Bacteria</taxon>
        <taxon>Candidatus Portnoyibacteriota</taxon>
    </lineage>
</organism>
<dbReference type="Proteomes" id="UP000229317">
    <property type="component" value="Unassembled WGS sequence"/>
</dbReference>
<dbReference type="InterPro" id="IPR005074">
    <property type="entry name" value="Peptidase_C39"/>
</dbReference>
<evidence type="ECO:0000313" key="2">
    <source>
        <dbReference type="EMBL" id="PIQ74924.1"/>
    </source>
</evidence>
<evidence type="ECO:0000313" key="3">
    <source>
        <dbReference type="Proteomes" id="UP000229317"/>
    </source>
</evidence>
<feature type="domain" description="Peptidase C39" evidence="1">
    <location>
        <begin position="9"/>
        <end position="141"/>
    </location>
</feature>
<dbReference type="Gene3D" id="3.90.70.10">
    <property type="entry name" value="Cysteine proteinases"/>
    <property type="match status" value="1"/>
</dbReference>
<dbReference type="GO" id="GO:0016020">
    <property type="term" value="C:membrane"/>
    <property type="evidence" value="ECO:0007669"/>
    <property type="project" value="InterPro"/>
</dbReference>
<dbReference type="GO" id="GO:0008233">
    <property type="term" value="F:peptidase activity"/>
    <property type="evidence" value="ECO:0007669"/>
    <property type="project" value="InterPro"/>
</dbReference>
<name>A0A2H0KU29_9BACT</name>
<reference evidence="2 3" key="1">
    <citation type="submission" date="2017-09" db="EMBL/GenBank/DDBJ databases">
        <title>Depth-based differentiation of microbial function through sediment-hosted aquifers and enrichment of novel symbionts in the deep terrestrial subsurface.</title>
        <authorList>
            <person name="Probst A.J."/>
            <person name="Ladd B."/>
            <person name="Jarett J.K."/>
            <person name="Geller-Mcgrath D.E."/>
            <person name="Sieber C.M."/>
            <person name="Emerson J.B."/>
            <person name="Anantharaman K."/>
            <person name="Thomas B.C."/>
            <person name="Malmstrom R."/>
            <person name="Stieglmeier M."/>
            <person name="Klingl A."/>
            <person name="Woyke T."/>
            <person name="Ryan C.M."/>
            <person name="Banfield J.F."/>
        </authorList>
    </citation>
    <scope>NUCLEOTIDE SEQUENCE [LARGE SCALE GENOMIC DNA]</scope>
    <source>
        <strain evidence="2">CG11_big_fil_rev_8_21_14_0_20_40_15</strain>
    </source>
</reference>
<dbReference type="GO" id="GO:0006508">
    <property type="term" value="P:proteolysis"/>
    <property type="evidence" value="ECO:0007669"/>
    <property type="project" value="InterPro"/>
</dbReference>
<gene>
    <name evidence="2" type="ORF">COV84_03930</name>
</gene>
<dbReference type="PROSITE" id="PS50990">
    <property type="entry name" value="PEPTIDASE_C39"/>
    <property type="match status" value="1"/>
</dbReference>
<dbReference type="GO" id="GO:0005524">
    <property type="term" value="F:ATP binding"/>
    <property type="evidence" value="ECO:0007669"/>
    <property type="project" value="InterPro"/>
</dbReference>
<accession>A0A2H0KU29</accession>
<protein>
    <recommendedName>
        <fullName evidence="1">Peptidase C39 domain-containing protein</fullName>
    </recommendedName>
</protein>
<proteinExistence type="predicted"/>
<dbReference type="Pfam" id="PF03412">
    <property type="entry name" value="Peptidase_C39"/>
    <property type="match status" value="1"/>
</dbReference>